<feature type="compositionally biased region" description="Polar residues" evidence="1">
    <location>
        <begin position="29"/>
        <end position="48"/>
    </location>
</feature>
<dbReference type="Pfam" id="PF01832">
    <property type="entry name" value="Glucosaminidase"/>
    <property type="match status" value="1"/>
</dbReference>
<evidence type="ECO:0000259" key="2">
    <source>
        <dbReference type="Pfam" id="PF01832"/>
    </source>
</evidence>
<comment type="caution">
    <text evidence="3">The sequence shown here is derived from an EMBL/GenBank/DDBJ whole genome shotgun (WGS) entry which is preliminary data.</text>
</comment>
<reference evidence="3" key="1">
    <citation type="submission" date="2022-12" db="EMBL/GenBank/DDBJ databases">
        <title>Marinomonas 15G1-11 sp. nov, isolated from marine algae.</title>
        <authorList>
            <person name="Butt M."/>
            <person name="Choi D.G."/>
            <person name="Kim J.M."/>
            <person name="Lee J.K."/>
            <person name="Baek J.H."/>
            <person name="Jeon C.O."/>
        </authorList>
    </citation>
    <scope>NUCLEOTIDE SEQUENCE</scope>
    <source>
        <strain evidence="3">15G1-11</strain>
    </source>
</reference>
<feature type="domain" description="Mannosyl-glycoprotein endo-beta-N-acetylglucosamidase-like" evidence="2">
    <location>
        <begin position="174"/>
        <end position="296"/>
    </location>
</feature>
<dbReference type="Proteomes" id="UP001149719">
    <property type="component" value="Unassembled WGS sequence"/>
</dbReference>
<dbReference type="InterPro" id="IPR053195">
    <property type="entry name" value="Bax-like"/>
</dbReference>
<dbReference type="Gene3D" id="1.10.530.10">
    <property type="match status" value="1"/>
</dbReference>
<feature type="region of interest" description="Disordered" evidence="1">
    <location>
        <begin position="29"/>
        <end position="61"/>
    </location>
</feature>
<accession>A0ABT4JXW9</accession>
<organism evidence="3 4">
    <name type="scientific">Marinomonas phaeophyticola</name>
    <dbReference type="NCBI Taxonomy" id="3004091"/>
    <lineage>
        <taxon>Bacteria</taxon>
        <taxon>Pseudomonadati</taxon>
        <taxon>Pseudomonadota</taxon>
        <taxon>Gammaproteobacteria</taxon>
        <taxon>Oceanospirillales</taxon>
        <taxon>Oceanospirillaceae</taxon>
        <taxon>Marinomonas</taxon>
    </lineage>
</organism>
<keyword evidence="4" id="KW-1185">Reference proteome</keyword>
<protein>
    <submittedName>
        <fullName evidence="3">Glucosaminidase domain-containing protein</fullName>
    </submittedName>
</protein>
<dbReference type="RefSeq" id="WP_269127337.1">
    <property type="nucleotide sequence ID" value="NZ_JAPUBN010000020.1"/>
</dbReference>
<dbReference type="EMBL" id="JAPUBN010000020">
    <property type="protein sequence ID" value="MCZ2723246.1"/>
    <property type="molecule type" value="Genomic_DNA"/>
</dbReference>
<name>A0ABT4JXW9_9GAMM</name>
<evidence type="ECO:0000313" key="4">
    <source>
        <dbReference type="Proteomes" id="UP001149719"/>
    </source>
</evidence>
<gene>
    <name evidence="3" type="ORF">O1D97_16930</name>
</gene>
<dbReference type="InterPro" id="IPR002901">
    <property type="entry name" value="MGlyc_endo_b_GlcNAc-like_dom"/>
</dbReference>
<evidence type="ECO:0000256" key="1">
    <source>
        <dbReference type="SAM" id="MobiDB-lite"/>
    </source>
</evidence>
<proteinExistence type="predicted"/>
<evidence type="ECO:0000313" key="3">
    <source>
        <dbReference type="EMBL" id="MCZ2723246.1"/>
    </source>
</evidence>
<sequence length="311" mass="36385">MERKILWVLSFLVIFILWLKLEPVEQSEPNNSLIENTTPSINKNSSKQPSERYAQTEEETPIEETIELDELENNDAQDKIKIASQHTPPDFANINDIRERKDAFFNYLLPFVIEKNSLLVRDREKIYTILASEEPPSREDKRWLKALREIFKLEKVDVYTHESISELLLYVDIIPESLVLAQAANESAWGTSRFALEGNNYFGQWCFRKGCGLVPEQRDDEAEHEVRRFKNARQSVFAYIDNLNINRAYADLREKRSELRQNGQEITGLTLASGLHSYSERGQDYIDEIESLISYNELWKFNQNKDISKEK</sequence>
<dbReference type="PANTHER" id="PTHR40572:SF1">
    <property type="entry name" value="PROTEIN BAX"/>
    <property type="match status" value="1"/>
</dbReference>
<dbReference type="PANTHER" id="PTHR40572">
    <property type="entry name" value="PROTEIN BAX"/>
    <property type="match status" value="1"/>
</dbReference>